<keyword evidence="4 8" id="KW-0560">Oxidoreductase</keyword>
<keyword evidence="10" id="KW-1185">Reference proteome</keyword>
<dbReference type="PRINTS" id="PR00463">
    <property type="entry name" value="EP450I"/>
</dbReference>
<dbReference type="InterPro" id="IPR001128">
    <property type="entry name" value="Cyt_P450"/>
</dbReference>
<protein>
    <submittedName>
        <fullName evidence="9">Cytochrome P450</fullName>
    </submittedName>
</protein>
<keyword evidence="6 8" id="KW-0503">Monooxygenase</keyword>
<evidence type="ECO:0000313" key="9">
    <source>
        <dbReference type="EMBL" id="ODN01940.1"/>
    </source>
</evidence>
<comment type="similarity">
    <text evidence="2 8">Belongs to the cytochrome P450 family.</text>
</comment>
<dbReference type="GO" id="GO:0005506">
    <property type="term" value="F:iron ion binding"/>
    <property type="evidence" value="ECO:0007669"/>
    <property type="project" value="InterPro"/>
</dbReference>
<dbReference type="PROSITE" id="PS00086">
    <property type="entry name" value="CYTOCHROME_P450"/>
    <property type="match status" value="1"/>
</dbReference>
<dbReference type="STRING" id="48709.A0A1D2N9K1"/>
<gene>
    <name evidence="9" type="ORF">Ocin01_04752</name>
</gene>
<dbReference type="GO" id="GO:0016705">
    <property type="term" value="F:oxidoreductase activity, acting on paired donors, with incorporation or reduction of molecular oxygen"/>
    <property type="evidence" value="ECO:0007669"/>
    <property type="project" value="InterPro"/>
</dbReference>
<keyword evidence="5 7" id="KW-0408">Iron</keyword>
<dbReference type="OrthoDB" id="1470350at2759"/>
<evidence type="ECO:0000256" key="3">
    <source>
        <dbReference type="ARBA" id="ARBA00022723"/>
    </source>
</evidence>
<evidence type="ECO:0000256" key="7">
    <source>
        <dbReference type="PIRSR" id="PIRSR602401-1"/>
    </source>
</evidence>
<feature type="binding site" description="axial binding residue" evidence="7">
    <location>
        <position position="450"/>
    </location>
    <ligand>
        <name>heme</name>
        <dbReference type="ChEBI" id="CHEBI:30413"/>
    </ligand>
    <ligandPart>
        <name>Fe</name>
        <dbReference type="ChEBI" id="CHEBI:18248"/>
    </ligandPart>
</feature>
<reference evidence="9 10" key="1">
    <citation type="journal article" date="2016" name="Genome Biol. Evol.">
        <title>Gene Family Evolution Reflects Adaptation to Soil Environmental Stressors in the Genome of the Collembolan Orchesella cincta.</title>
        <authorList>
            <person name="Faddeeva-Vakhrusheva A."/>
            <person name="Derks M.F."/>
            <person name="Anvar S.Y."/>
            <person name="Agamennone V."/>
            <person name="Suring W."/>
            <person name="Smit S."/>
            <person name="van Straalen N.M."/>
            <person name="Roelofs D."/>
        </authorList>
    </citation>
    <scope>NUCLEOTIDE SEQUENCE [LARGE SCALE GENOMIC DNA]</scope>
    <source>
        <tissue evidence="9">Mixed pool</tissue>
    </source>
</reference>
<organism evidence="9 10">
    <name type="scientific">Orchesella cincta</name>
    <name type="common">Springtail</name>
    <name type="synonym">Podura cincta</name>
    <dbReference type="NCBI Taxonomy" id="48709"/>
    <lineage>
        <taxon>Eukaryota</taxon>
        <taxon>Metazoa</taxon>
        <taxon>Ecdysozoa</taxon>
        <taxon>Arthropoda</taxon>
        <taxon>Hexapoda</taxon>
        <taxon>Collembola</taxon>
        <taxon>Entomobryomorpha</taxon>
        <taxon>Entomobryoidea</taxon>
        <taxon>Orchesellidae</taxon>
        <taxon>Orchesellinae</taxon>
        <taxon>Orchesella</taxon>
    </lineage>
</organism>
<dbReference type="InterPro" id="IPR002401">
    <property type="entry name" value="Cyt_P450_E_grp-I"/>
</dbReference>
<dbReference type="Pfam" id="PF00067">
    <property type="entry name" value="p450"/>
    <property type="match status" value="1"/>
</dbReference>
<evidence type="ECO:0000256" key="4">
    <source>
        <dbReference type="ARBA" id="ARBA00023002"/>
    </source>
</evidence>
<evidence type="ECO:0000256" key="1">
    <source>
        <dbReference type="ARBA" id="ARBA00001971"/>
    </source>
</evidence>
<comment type="cofactor">
    <cofactor evidence="1 7">
        <name>heme</name>
        <dbReference type="ChEBI" id="CHEBI:30413"/>
    </cofactor>
</comment>
<dbReference type="GO" id="GO:0004497">
    <property type="term" value="F:monooxygenase activity"/>
    <property type="evidence" value="ECO:0007669"/>
    <property type="project" value="UniProtKB-KW"/>
</dbReference>
<dbReference type="PANTHER" id="PTHR24303">
    <property type="entry name" value="HEME-BINDING MONOOXYGENASE FAMILY"/>
    <property type="match status" value="1"/>
</dbReference>
<evidence type="ECO:0000256" key="5">
    <source>
        <dbReference type="ARBA" id="ARBA00023004"/>
    </source>
</evidence>
<dbReference type="EMBL" id="LJIJ01000133">
    <property type="protein sequence ID" value="ODN01940.1"/>
    <property type="molecule type" value="Genomic_DNA"/>
</dbReference>
<dbReference type="InterPro" id="IPR036396">
    <property type="entry name" value="Cyt_P450_sf"/>
</dbReference>
<evidence type="ECO:0000256" key="2">
    <source>
        <dbReference type="ARBA" id="ARBA00010617"/>
    </source>
</evidence>
<dbReference type="InterPro" id="IPR017972">
    <property type="entry name" value="Cyt_P450_CS"/>
</dbReference>
<sequence length="504" mass="56585">MFIIALPTLALVAIIFVIVIALAKSDYQDGKKRAPGPRAWPIIGGIPFMAKFADSTAAFSALAKQYGNVASIKLGVMDCVVLSGYKTFRKVLCSTCFDARPDFKRINMMFGGNRNNSLAFTDYNDTHHKSRNLIAAFSLARNTSSLFETLDTVSTENIVKLVEQVKTEADKDCTVPLKNMLAKSIAKTFLTYFCSTEVKEDAEFEEFVEAFNVIFEEVNEPCVGDILPFAMNFINKEHVIKASHVIRHFVHEKCVNPKLAERKRKAEQMVDENNNKSEKSQDASEIVDLLDAFLDAAENSGDLTLDQALFALEDIIGGHTAVCHTIIRMLTYIAKHPEVQNKIREEARAHSTGVATMTSKLAYTEASAWECLRHISSQIVPHKATEDTEIDGYLVKKDTVVFFNNYDLHFSSDLWDQPQEFKPERFLADGGSRLLKPDYFVPFSTGRRVCLGQKILMKMSVTIIANLCQSFQIGLNSEEDYSVTRCCLAVGNKPYKFDFKRLDC</sequence>
<keyword evidence="3 7" id="KW-0479">Metal-binding</keyword>
<evidence type="ECO:0000256" key="8">
    <source>
        <dbReference type="RuleBase" id="RU000461"/>
    </source>
</evidence>
<dbReference type="OMA" id="KLCIHEV"/>
<feature type="non-terminal residue" evidence="9">
    <location>
        <position position="504"/>
    </location>
</feature>
<accession>A0A1D2N9K1</accession>
<dbReference type="Proteomes" id="UP000094527">
    <property type="component" value="Unassembled WGS sequence"/>
</dbReference>
<name>A0A1D2N9K1_ORCCI</name>
<dbReference type="SUPFAM" id="SSF48264">
    <property type="entry name" value="Cytochrome P450"/>
    <property type="match status" value="1"/>
</dbReference>
<proteinExistence type="inferred from homology"/>
<dbReference type="PANTHER" id="PTHR24303:SF31">
    <property type="entry name" value="CYTOCHROME P450 307A1-RELATED"/>
    <property type="match status" value="1"/>
</dbReference>
<evidence type="ECO:0000256" key="6">
    <source>
        <dbReference type="ARBA" id="ARBA00023033"/>
    </source>
</evidence>
<comment type="caution">
    <text evidence="9">The sequence shown here is derived from an EMBL/GenBank/DDBJ whole genome shotgun (WGS) entry which is preliminary data.</text>
</comment>
<keyword evidence="7 8" id="KW-0349">Heme</keyword>
<evidence type="ECO:0000313" key="10">
    <source>
        <dbReference type="Proteomes" id="UP000094527"/>
    </source>
</evidence>
<dbReference type="GO" id="GO:0020037">
    <property type="term" value="F:heme binding"/>
    <property type="evidence" value="ECO:0007669"/>
    <property type="project" value="InterPro"/>
</dbReference>
<dbReference type="Gene3D" id="1.10.630.10">
    <property type="entry name" value="Cytochrome P450"/>
    <property type="match status" value="1"/>
</dbReference>
<dbReference type="AlphaFoldDB" id="A0A1D2N9K1"/>